<feature type="transmembrane region" description="Helical" evidence="1">
    <location>
        <begin position="72"/>
        <end position="89"/>
    </location>
</feature>
<feature type="transmembrane region" description="Helical" evidence="1">
    <location>
        <begin position="33"/>
        <end position="51"/>
    </location>
</feature>
<dbReference type="KEGG" id="tgg:A3K92_01990"/>
<dbReference type="EMBL" id="CP014855">
    <property type="protein sequence ID" value="ASJ00336.1"/>
    <property type="molecule type" value="Genomic_DNA"/>
</dbReference>
<keyword evidence="3" id="KW-1185">Reference proteome</keyword>
<accession>A0A2Z2M4R4</accession>
<dbReference type="OrthoDB" id="99579at2157"/>
<name>A0A2Z2M4R4_THEGO</name>
<evidence type="ECO:0000313" key="2">
    <source>
        <dbReference type="EMBL" id="ASJ00336.1"/>
    </source>
</evidence>
<evidence type="ECO:0000256" key="1">
    <source>
        <dbReference type="SAM" id="Phobius"/>
    </source>
</evidence>
<sequence>MLKRWAKLILSLLAYSPLFVILSIKNLPLKWGLIVGTGVFVIIFLIAWAVIRSVMKINGRPIVVKIDRDINEQYVGFIVTYIVPFIGTIKTVNDIISTGILIAVIFALYLTTSLFAVNPLLKLLFGYNLYLCTINNKDGILLSREKLNRNEELFLQAYPLDKGSNIFIHHKGGVSKYEPNKN</sequence>
<dbReference type="Proteomes" id="UP000250134">
    <property type="component" value="Chromosome"/>
</dbReference>
<evidence type="ECO:0000313" key="3">
    <source>
        <dbReference type="Proteomes" id="UP000250134"/>
    </source>
</evidence>
<organism evidence="2 3">
    <name type="scientific">Thermococcus gorgonarius</name>
    <dbReference type="NCBI Taxonomy" id="71997"/>
    <lineage>
        <taxon>Archaea</taxon>
        <taxon>Methanobacteriati</taxon>
        <taxon>Methanobacteriota</taxon>
        <taxon>Thermococci</taxon>
        <taxon>Thermococcales</taxon>
        <taxon>Thermococcaceae</taxon>
        <taxon>Thermococcus</taxon>
    </lineage>
</organism>
<dbReference type="AlphaFoldDB" id="A0A2Z2M4R4"/>
<keyword evidence="1" id="KW-0472">Membrane</keyword>
<keyword evidence="1" id="KW-0812">Transmembrane</keyword>
<reference evidence="2 3" key="1">
    <citation type="submission" date="2016-03" db="EMBL/GenBank/DDBJ databases">
        <title>Complete genome sequence of Thermococcus gorgonarius.</title>
        <authorList>
            <person name="Oger P.M."/>
        </authorList>
    </citation>
    <scope>NUCLEOTIDE SEQUENCE [LARGE SCALE GENOMIC DNA]</scope>
    <source>
        <strain evidence="2 3">W-12</strain>
    </source>
</reference>
<protein>
    <submittedName>
        <fullName evidence="2">Uncharacterized protein</fullName>
    </submittedName>
</protein>
<keyword evidence="1" id="KW-1133">Transmembrane helix</keyword>
<dbReference type="RefSeq" id="WP_088884676.1">
    <property type="nucleotide sequence ID" value="NZ_CP014855.1"/>
</dbReference>
<gene>
    <name evidence="2" type="ORF">A3K92_01990</name>
</gene>
<dbReference type="GeneID" id="33331280"/>
<proteinExistence type="predicted"/>
<feature type="transmembrane region" description="Helical" evidence="1">
    <location>
        <begin position="95"/>
        <end position="117"/>
    </location>
</feature>